<dbReference type="Proteomes" id="UP001242732">
    <property type="component" value="Chromosome"/>
</dbReference>
<proteinExistence type="predicted"/>
<sequence length="65" mass="7408">MSAPTKKQLASRHIRRLRTMREQILDMSCQWEDLDQFCVNELQALADAAEATAVTLLDDDSSKEL</sequence>
<dbReference type="EMBL" id="CP127363">
    <property type="protein sequence ID" value="WIY49673.1"/>
    <property type="molecule type" value="Genomic_DNA"/>
</dbReference>
<evidence type="ECO:0000313" key="1">
    <source>
        <dbReference type="EMBL" id="WIY49673.1"/>
    </source>
</evidence>
<evidence type="ECO:0000313" key="2">
    <source>
        <dbReference type="Proteomes" id="UP001242732"/>
    </source>
</evidence>
<keyword evidence="2" id="KW-1185">Reference proteome</keyword>
<protein>
    <submittedName>
        <fullName evidence="1">Uncharacterized protein</fullName>
    </submittedName>
</protein>
<reference evidence="1 2" key="1">
    <citation type="submission" date="2023-06" db="EMBL/GenBank/DDBJ databases">
        <authorList>
            <person name="Ham H."/>
            <person name="Park D.S."/>
        </authorList>
    </citation>
    <scope>NUCLEOTIDE SEQUENCE [LARGE SCALE GENOMIC DNA]</scope>
    <source>
        <strain evidence="1 2">KACC 17005</strain>
    </source>
</reference>
<gene>
    <name evidence="1" type="ORF">QRO08_03620</name>
</gene>
<name>A0ABY9AT10_PARCI</name>
<dbReference type="RefSeq" id="WP_041827590.1">
    <property type="nucleotide sequence ID" value="NZ_CP023687.1"/>
</dbReference>
<accession>A0ABY9AT10</accession>
<organism evidence="1 2">
    <name type="scientific">Paracidovorax citrulli</name>
    <name type="common">Acidovorax citrulli</name>
    <dbReference type="NCBI Taxonomy" id="80869"/>
    <lineage>
        <taxon>Bacteria</taxon>
        <taxon>Pseudomonadati</taxon>
        <taxon>Pseudomonadota</taxon>
        <taxon>Betaproteobacteria</taxon>
        <taxon>Burkholderiales</taxon>
        <taxon>Comamonadaceae</taxon>
        <taxon>Paracidovorax</taxon>
    </lineage>
</organism>